<dbReference type="RefSeq" id="WP_085419669.1">
    <property type="nucleotide sequence ID" value="NZ_FXAF01000001.1"/>
</dbReference>
<dbReference type="EMBL" id="FXAF01000001">
    <property type="protein sequence ID" value="SME97064.1"/>
    <property type="molecule type" value="Genomic_DNA"/>
</dbReference>
<reference evidence="4" key="1">
    <citation type="submission" date="2017-04" db="EMBL/GenBank/DDBJ databases">
        <authorList>
            <person name="Varghese N."/>
            <person name="Submissions S."/>
        </authorList>
    </citation>
    <scope>NUCLEOTIDE SEQUENCE [LARGE SCALE GENOMIC DNA]</scope>
    <source>
        <strain evidence="4">B4P</strain>
    </source>
</reference>
<feature type="signal peptide" evidence="2">
    <location>
        <begin position="1"/>
        <end position="25"/>
    </location>
</feature>
<dbReference type="STRING" id="464029.SAMN02982989_0351"/>
<feature type="region of interest" description="Disordered" evidence="1">
    <location>
        <begin position="30"/>
        <end position="50"/>
    </location>
</feature>
<evidence type="ECO:0000313" key="4">
    <source>
        <dbReference type="Proteomes" id="UP000192903"/>
    </source>
</evidence>
<keyword evidence="2" id="KW-0732">Signal</keyword>
<organism evidence="3 4">
    <name type="scientific">Xaviernesmea oryzae</name>
    <dbReference type="NCBI Taxonomy" id="464029"/>
    <lineage>
        <taxon>Bacteria</taxon>
        <taxon>Pseudomonadati</taxon>
        <taxon>Pseudomonadota</taxon>
        <taxon>Alphaproteobacteria</taxon>
        <taxon>Hyphomicrobiales</taxon>
        <taxon>Rhizobiaceae</taxon>
        <taxon>Rhizobium/Agrobacterium group</taxon>
        <taxon>Xaviernesmea</taxon>
    </lineage>
</organism>
<evidence type="ECO:0000313" key="3">
    <source>
        <dbReference type="EMBL" id="SME97064.1"/>
    </source>
</evidence>
<feature type="chain" id="PRO_5013027572" evidence="2">
    <location>
        <begin position="26"/>
        <end position="150"/>
    </location>
</feature>
<dbReference type="OrthoDB" id="8417870at2"/>
<accession>A0A1X7CIF1</accession>
<evidence type="ECO:0000256" key="2">
    <source>
        <dbReference type="SAM" id="SignalP"/>
    </source>
</evidence>
<dbReference type="AlphaFoldDB" id="A0A1X7CIF1"/>
<protein>
    <submittedName>
        <fullName evidence="3">Uncharacterized protein</fullName>
    </submittedName>
</protein>
<keyword evidence="4" id="KW-1185">Reference proteome</keyword>
<name>A0A1X7CIF1_9HYPH</name>
<feature type="compositionally biased region" description="Basic and acidic residues" evidence="1">
    <location>
        <begin position="40"/>
        <end position="50"/>
    </location>
</feature>
<gene>
    <name evidence="3" type="ORF">SAMN02982989_0351</name>
</gene>
<proteinExistence type="predicted"/>
<dbReference type="Proteomes" id="UP000192903">
    <property type="component" value="Unassembled WGS sequence"/>
</dbReference>
<sequence length="150" mass="17029">MIANRMKPVLAALVLVAAFATMAEARDRWHHDRGHRHHRVENNRWDRQGDGRWNRPAEIDRMAGVNTRSIRHLRQLGGFYGGAIEAYPVRGNGIYFLRDAEYYWPLRERSRVTLAPKAKIIDVEQQMGGNAFASQACAFEAGVCVIRGGN</sequence>
<evidence type="ECO:0000256" key="1">
    <source>
        <dbReference type="SAM" id="MobiDB-lite"/>
    </source>
</evidence>